<dbReference type="EMBL" id="JAWDGP010002895">
    <property type="protein sequence ID" value="KAK3778835.1"/>
    <property type="molecule type" value="Genomic_DNA"/>
</dbReference>
<gene>
    <name evidence="1" type="ORF">RRG08_013101</name>
</gene>
<comment type="caution">
    <text evidence="1">The sequence shown here is derived from an EMBL/GenBank/DDBJ whole genome shotgun (WGS) entry which is preliminary data.</text>
</comment>
<proteinExistence type="predicted"/>
<organism evidence="1 2">
    <name type="scientific">Elysia crispata</name>
    <name type="common">lettuce slug</name>
    <dbReference type="NCBI Taxonomy" id="231223"/>
    <lineage>
        <taxon>Eukaryota</taxon>
        <taxon>Metazoa</taxon>
        <taxon>Spiralia</taxon>
        <taxon>Lophotrochozoa</taxon>
        <taxon>Mollusca</taxon>
        <taxon>Gastropoda</taxon>
        <taxon>Heterobranchia</taxon>
        <taxon>Euthyneura</taxon>
        <taxon>Panpulmonata</taxon>
        <taxon>Sacoglossa</taxon>
        <taxon>Placobranchoidea</taxon>
        <taxon>Plakobranchidae</taxon>
        <taxon>Elysia</taxon>
    </lineage>
</organism>
<name>A0AAE1A078_9GAST</name>
<evidence type="ECO:0000313" key="1">
    <source>
        <dbReference type="EMBL" id="KAK3778835.1"/>
    </source>
</evidence>
<reference evidence="1" key="1">
    <citation type="journal article" date="2023" name="G3 (Bethesda)">
        <title>A reference genome for the long-term kleptoplast-retaining sea slug Elysia crispata morphotype clarki.</title>
        <authorList>
            <person name="Eastman K.E."/>
            <person name="Pendleton A.L."/>
            <person name="Shaikh M.A."/>
            <person name="Suttiyut T."/>
            <person name="Ogas R."/>
            <person name="Tomko P."/>
            <person name="Gavelis G."/>
            <person name="Widhalm J.R."/>
            <person name="Wisecaver J.H."/>
        </authorList>
    </citation>
    <scope>NUCLEOTIDE SEQUENCE</scope>
    <source>
        <strain evidence="1">ECLA1</strain>
    </source>
</reference>
<sequence length="69" mass="7757">MDQECVHSRASTQHAYPVHPYIAELKMDSPELAAAEASPIWRRRGAEVALPWLTAGMLVPEIFQQIPLM</sequence>
<evidence type="ECO:0000313" key="2">
    <source>
        <dbReference type="Proteomes" id="UP001283361"/>
    </source>
</evidence>
<protein>
    <submittedName>
        <fullName evidence="1">Uncharacterized protein</fullName>
    </submittedName>
</protein>
<accession>A0AAE1A078</accession>
<dbReference type="Proteomes" id="UP001283361">
    <property type="component" value="Unassembled WGS sequence"/>
</dbReference>
<dbReference type="AlphaFoldDB" id="A0AAE1A078"/>
<keyword evidence="2" id="KW-1185">Reference proteome</keyword>